<dbReference type="Proteomes" id="UP000198729">
    <property type="component" value="Unassembled WGS sequence"/>
</dbReference>
<proteinExistence type="predicted"/>
<organism evidence="1 2">
    <name type="scientific">Nitrosomonas mobilis</name>
    <dbReference type="NCBI Taxonomy" id="51642"/>
    <lineage>
        <taxon>Bacteria</taxon>
        <taxon>Pseudomonadati</taxon>
        <taxon>Pseudomonadota</taxon>
        <taxon>Betaproteobacteria</taxon>
        <taxon>Nitrosomonadales</taxon>
        <taxon>Nitrosomonadaceae</taxon>
        <taxon>Nitrosomonas</taxon>
    </lineage>
</organism>
<reference evidence="1 2" key="1">
    <citation type="submission" date="2016-10" db="EMBL/GenBank/DDBJ databases">
        <authorList>
            <person name="de Groot N.N."/>
        </authorList>
    </citation>
    <scope>NUCLEOTIDE SEQUENCE [LARGE SCALE GENOMIC DNA]</scope>
    <source>
        <strain evidence="1">1</strain>
    </source>
</reference>
<protein>
    <submittedName>
        <fullName evidence="1">Uncharacterized protein</fullName>
    </submittedName>
</protein>
<dbReference type="AlphaFoldDB" id="A0A1G5SE47"/>
<evidence type="ECO:0000313" key="2">
    <source>
        <dbReference type="Proteomes" id="UP000198729"/>
    </source>
</evidence>
<evidence type="ECO:0000313" key="1">
    <source>
        <dbReference type="EMBL" id="SCZ84821.1"/>
    </source>
</evidence>
<accession>A0A1G5SE47</accession>
<dbReference type="EMBL" id="FMWO01000032">
    <property type="protein sequence ID" value="SCZ84821.1"/>
    <property type="molecule type" value="Genomic_DNA"/>
</dbReference>
<sequence>MMQINYNQIRLNIMQKEMSDMKLRYKGKRRT</sequence>
<name>A0A1G5SE47_9PROT</name>
<keyword evidence="2" id="KW-1185">Reference proteome</keyword>
<gene>
    <name evidence="1" type="ORF">NSMM_260117</name>
</gene>